<keyword evidence="2" id="KW-0519">Myristate</keyword>
<keyword evidence="3" id="KW-0547">Nucleotide-binding</keyword>
<accession>A0A834YFE7</accession>
<dbReference type="GO" id="GO:0003924">
    <property type="term" value="F:GTPase activity"/>
    <property type="evidence" value="ECO:0007669"/>
    <property type="project" value="TreeGrafter"/>
</dbReference>
<dbReference type="AlphaFoldDB" id="A0A834YFE7"/>
<evidence type="ECO:0000256" key="2">
    <source>
        <dbReference type="ARBA" id="ARBA00022707"/>
    </source>
</evidence>
<evidence type="ECO:0000313" key="7">
    <source>
        <dbReference type="Proteomes" id="UP000655225"/>
    </source>
</evidence>
<dbReference type="GO" id="GO:0006886">
    <property type="term" value="P:intracellular protein transport"/>
    <property type="evidence" value="ECO:0007669"/>
    <property type="project" value="TreeGrafter"/>
</dbReference>
<evidence type="ECO:0008006" key="8">
    <source>
        <dbReference type="Google" id="ProtNLM"/>
    </source>
</evidence>
<dbReference type="Gene3D" id="3.40.50.300">
    <property type="entry name" value="P-loop containing nucleotide triphosphate hydrolases"/>
    <property type="match status" value="1"/>
</dbReference>
<dbReference type="GO" id="GO:0005794">
    <property type="term" value="C:Golgi apparatus"/>
    <property type="evidence" value="ECO:0007669"/>
    <property type="project" value="TreeGrafter"/>
</dbReference>
<dbReference type="PANTHER" id="PTHR45909">
    <property type="entry name" value="ADP-RIBOSYLATION FACTOR-RELATED PROTEIN 1"/>
    <property type="match status" value="1"/>
</dbReference>
<proteinExistence type="inferred from homology"/>
<keyword evidence="4" id="KW-0931">ER-Golgi transport</keyword>
<evidence type="ECO:0000256" key="4">
    <source>
        <dbReference type="ARBA" id="ARBA00022892"/>
    </source>
</evidence>
<sequence>MLLMLLVSHALKIQNLHWVEKMLRHEDLQGAPLLILANKQILSEMQWEDLGFTFKPNDYTFGSLISATLSSSIDSGLCLLQQMLASVEKSGFLRDLYCWEKEGGKVERFRTCLNYMKVAIGNGLINMYAKCGAINDKDLDLAGAVSAEELARYLDLKELDERLYMFEAVSAYDGMGIKDGVDWLLEVMERSKRTEMLRVRAGVTGPISA</sequence>
<comment type="caution">
    <text evidence="6">The sequence shown here is derived from an EMBL/GenBank/DDBJ whole genome shotgun (WGS) entry which is preliminary data.</text>
</comment>
<reference evidence="6 7" key="1">
    <citation type="submission" date="2020-04" db="EMBL/GenBank/DDBJ databases">
        <title>Plant Genome Project.</title>
        <authorList>
            <person name="Zhang R.-G."/>
        </authorList>
    </citation>
    <scope>NUCLEOTIDE SEQUENCE [LARGE SCALE GENOMIC DNA]</scope>
    <source>
        <strain evidence="6">YNK0</strain>
        <tissue evidence="6">Leaf</tissue>
    </source>
</reference>
<name>A0A834YFE7_TETSI</name>
<dbReference type="GO" id="GO:0043001">
    <property type="term" value="P:Golgi to plasma membrane protein transport"/>
    <property type="evidence" value="ECO:0007669"/>
    <property type="project" value="TreeGrafter"/>
</dbReference>
<keyword evidence="5" id="KW-0342">GTP-binding</keyword>
<dbReference type="Proteomes" id="UP000655225">
    <property type="component" value="Unassembled WGS sequence"/>
</dbReference>
<dbReference type="SUPFAM" id="SSF52540">
    <property type="entry name" value="P-loop containing nucleoside triphosphate hydrolases"/>
    <property type="match status" value="1"/>
</dbReference>
<keyword evidence="7" id="KW-1185">Reference proteome</keyword>
<evidence type="ECO:0000256" key="3">
    <source>
        <dbReference type="ARBA" id="ARBA00022741"/>
    </source>
</evidence>
<keyword evidence="2" id="KW-0449">Lipoprotein</keyword>
<dbReference type="OrthoDB" id="414781at2759"/>
<dbReference type="InterPro" id="IPR024156">
    <property type="entry name" value="Small_GTPase_ARF"/>
</dbReference>
<gene>
    <name evidence="6" type="ORF">HHK36_027776</name>
</gene>
<dbReference type="InterPro" id="IPR027417">
    <property type="entry name" value="P-loop_NTPase"/>
</dbReference>
<dbReference type="PANTHER" id="PTHR45909:SF1">
    <property type="entry name" value="ADP-RIBOSYLATION FACTOR-RELATED PROTEIN 1"/>
    <property type="match status" value="1"/>
</dbReference>
<dbReference type="GO" id="GO:0034067">
    <property type="term" value="P:protein localization to Golgi apparatus"/>
    <property type="evidence" value="ECO:0007669"/>
    <property type="project" value="TreeGrafter"/>
</dbReference>
<evidence type="ECO:0000256" key="1">
    <source>
        <dbReference type="ARBA" id="ARBA00010290"/>
    </source>
</evidence>
<evidence type="ECO:0000313" key="6">
    <source>
        <dbReference type="EMBL" id="KAF8380294.1"/>
    </source>
</evidence>
<evidence type="ECO:0000256" key="5">
    <source>
        <dbReference type="ARBA" id="ARBA00023134"/>
    </source>
</evidence>
<protein>
    <recommendedName>
        <fullName evidence="8">ADP-ribosylation factor</fullName>
    </recommendedName>
</protein>
<keyword evidence="4" id="KW-0813">Transport</keyword>
<dbReference type="EMBL" id="JABCRI010000021">
    <property type="protein sequence ID" value="KAF8380294.1"/>
    <property type="molecule type" value="Genomic_DNA"/>
</dbReference>
<organism evidence="6 7">
    <name type="scientific">Tetracentron sinense</name>
    <name type="common">Spur-leaf</name>
    <dbReference type="NCBI Taxonomy" id="13715"/>
    <lineage>
        <taxon>Eukaryota</taxon>
        <taxon>Viridiplantae</taxon>
        <taxon>Streptophyta</taxon>
        <taxon>Embryophyta</taxon>
        <taxon>Tracheophyta</taxon>
        <taxon>Spermatophyta</taxon>
        <taxon>Magnoliopsida</taxon>
        <taxon>Trochodendrales</taxon>
        <taxon>Trochodendraceae</taxon>
        <taxon>Tetracentron</taxon>
    </lineage>
</organism>
<comment type="similarity">
    <text evidence="1">Belongs to the small GTPase superfamily. Arf family.</text>
</comment>
<dbReference type="GO" id="GO:0005525">
    <property type="term" value="F:GTP binding"/>
    <property type="evidence" value="ECO:0007669"/>
    <property type="project" value="UniProtKB-KW"/>
</dbReference>